<evidence type="ECO:0000313" key="1">
    <source>
        <dbReference type="EMBL" id="KIY62854.1"/>
    </source>
</evidence>
<organism evidence="1 2">
    <name type="scientific">Cylindrobasidium torrendii FP15055 ss-10</name>
    <dbReference type="NCBI Taxonomy" id="1314674"/>
    <lineage>
        <taxon>Eukaryota</taxon>
        <taxon>Fungi</taxon>
        <taxon>Dikarya</taxon>
        <taxon>Basidiomycota</taxon>
        <taxon>Agaricomycotina</taxon>
        <taxon>Agaricomycetes</taxon>
        <taxon>Agaricomycetidae</taxon>
        <taxon>Agaricales</taxon>
        <taxon>Marasmiineae</taxon>
        <taxon>Physalacriaceae</taxon>
        <taxon>Cylindrobasidium</taxon>
    </lineage>
</organism>
<gene>
    <name evidence="1" type="ORF">CYLTODRAFT_162348</name>
</gene>
<sequence>MRKSVVPGRHPAVLGRFLLCLALLPACQLHGRMVLLMFWTRLGVQRAWRQRPTLPFEFEGFKSGGSRIRKGYTYKAVELSCRPHPNLFPSLRPHSHALHCLLRYSPCSRSCGEDR</sequence>
<evidence type="ECO:0000313" key="2">
    <source>
        <dbReference type="Proteomes" id="UP000054007"/>
    </source>
</evidence>
<dbReference type="EMBL" id="KN880742">
    <property type="protein sequence ID" value="KIY62854.1"/>
    <property type="molecule type" value="Genomic_DNA"/>
</dbReference>
<accession>A0A0D7AY81</accession>
<dbReference type="AlphaFoldDB" id="A0A0D7AY81"/>
<dbReference type="Proteomes" id="UP000054007">
    <property type="component" value="Unassembled WGS sequence"/>
</dbReference>
<reference evidence="1 2" key="1">
    <citation type="journal article" date="2015" name="Fungal Genet. Biol.">
        <title>Evolution of novel wood decay mechanisms in Agaricales revealed by the genome sequences of Fistulina hepatica and Cylindrobasidium torrendii.</title>
        <authorList>
            <person name="Floudas D."/>
            <person name="Held B.W."/>
            <person name="Riley R."/>
            <person name="Nagy L.G."/>
            <person name="Koehler G."/>
            <person name="Ransdell A.S."/>
            <person name="Younus H."/>
            <person name="Chow J."/>
            <person name="Chiniquy J."/>
            <person name="Lipzen A."/>
            <person name="Tritt A."/>
            <person name="Sun H."/>
            <person name="Haridas S."/>
            <person name="LaButti K."/>
            <person name="Ohm R.A."/>
            <person name="Kues U."/>
            <person name="Blanchette R.A."/>
            <person name="Grigoriev I.V."/>
            <person name="Minto R.E."/>
            <person name="Hibbett D.S."/>
        </authorList>
    </citation>
    <scope>NUCLEOTIDE SEQUENCE [LARGE SCALE GENOMIC DNA]</scope>
    <source>
        <strain evidence="1 2">FP15055 ss-10</strain>
    </source>
</reference>
<name>A0A0D7AY81_9AGAR</name>
<proteinExistence type="predicted"/>
<protein>
    <submittedName>
        <fullName evidence="1">Uncharacterized protein</fullName>
    </submittedName>
</protein>
<keyword evidence="2" id="KW-1185">Reference proteome</keyword>